<dbReference type="PANTHER" id="PTHR11019">
    <property type="entry name" value="HTH-TYPE TRANSCRIPTIONAL REGULATOR NIMR"/>
    <property type="match status" value="1"/>
</dbReference>
<evidence type="ECO:0000256" key="1">
    <source>
        <dbReference type="ARBA" id="ARBA00022491"/>
    </source>
</evidence>
<evidence type="ECO:0000256" key="2">
    <source>
        <dbReference type="ARBA" id="ARBA00023015"/>
    </source>
</evidence>
<dbReference type="Gene3D" id="2.60.120.10">
    <property type="entry name" value="Jelly Rolls"/>
    <property type="match status" value="1"/>
</dbReference>
<dbReference type="InterPro" id="IPR018062">
    <property type="entry name" value="HTH_AraC-typ_CS"/>
</dbReference>
<dbReference type="InterPro" id="IPR014710">
    <property type="entry name" value="RmlC-like_jellyroll"/>
</dbReference>
<sequence>MHENFLAKNQSLVAKAIDYQHGDFEPSHSHGCSQLIHALSGVVQVTTHHGVWMVPPGRGVWLPANVTHSLRFIGGVQARTLFVDSLARADLPDQCQVVQVSPLLRELILASFSVPENYAVGGRDERIIELILDELRLLPILPLHLPEPRDPQLLAICQQIQQDLSAAWELEEIAANMGISGRTLSRRFQRETGLRFSDWIRRAKILSAMNGLALGQSVLDVALELGYDSPSAFSAMFRRTLGVSPSEYFSSAARAAETAESLS</sequence>
<evidence type="ECO:0000313" key="8">
    <source>
        <dbReference type="EMBL" id="XDU71256.1"/>
    </source>
</evidence>
<dbReference type="GO" id="GO:0003700">
    <property type="term" value="F:DNA-binding transcription factor activity"/>
    <property type="evidence" value="ECO:0007669"/>
    <property type="project" value="InterPro"/>
</dbReference>
<keyword evidence="2" id="KW-0805">Transcription regulation</keyword>
<dbReference type="FunFam" id="1.10.10.60:FF:000132">
    <property type="entry name" value="AraC family transcriptional regulator"/>
    <property type="match status" value="1"/>
</dbReference>
<evidence type="ECO:0000256" key="3">
    <source>
        <dbReference type="ARBA" id="ARBA00023125"/>
    </source>
</evidence>
<organism evidence="8">
    <name type="scientific">Rouxiella sp. WC2420</name>
    <dbReference type="NCBI Taxonomy" id="3234145"/>
    <lineage>
        <taxon>Bacteria</taxon>
        <taxon>Pseudomonadati</taxon>
        <taxon>Pseudomonadota</taxon>
        <taxon>Gammaproteobacteria</taxon>
        <taxon>Enterobacterales</taxon>
        <taxon>Yersiniaceae</taxon>
        <taxon>Rouxiella</taxon>
    </lineage>
</organism>
<dbReference type="PROSITE" id="PS00041">
    <property type="entry name" value="HTH_ARAC_FAMILY_1"/>
    <property type="match status" value="1"/>
</dbReference>
<protein>
    <recommendedName>
        <fullName evidence="6">Arabinose operon regulatory protein</fullName>
    </recommendedName>
</protein>
<dbReference type="InterPro" id="IPR003313">
    <property type="entry name" value="AraC-bd"/>
</dbReference>
<dbReference type="SMART" id="SM00342">
    <property type="entry name" value="HTH_ARAC"/>
    <property type="match status" value="1"/>
</dbReference>
<accession>A0AB39VNU9</accession>
<proteinExistence type="predicted"/>
<dbReference type="PRINTS" id="PR00032">
    <property type="entry name" value="HTHARAC"/>
</dbReference>
<dbReference type="InterPro" id="IPR020449">
    <property type="entry name" value="Tscrpt_reg_AraC-type_HTH"/>
</dbReference>
<keyword evidence="5" id="KW-0804">Transcription</keyword>
<keyword evidence="3" id="KW-0238">DNA-binding</keyword>
<keyword evidence="4" id="KW-0010">Activator</keyword>
<dbReference type="Pfam" id="PF12833">
    <property type="entry name" value="HTH_18"/>
    <property type="match status" value="1"/>
</dbReference>
<gene>
    <name evidence="8" type="ORF">AB3G37_17085</name>
</gene>
<dbReference type="SUPFAM" id="SSF51182">
    <property type="entry name" value="RmlC-like cupins"/>
    <property type="match status" value="1"/>
</dbReference>
<evidence type="ECO:0000256" key="6">
    <source>
        <dbReference type="ARBA" id="ARBA00044978"/>
    </source>
</evidence>
<dbReference type="InterPro" id="IPR018060">
    <property type="entry name" value="HTH_AraC"/>
</dbReference>
<evidence type="ECO:0000256" key="5">
    <source>
        <dbReference type="ARBA" id="ARBA00023163"/>
    </source>
</evidence>
<dbReference type="GO" id="GO:0043565">
    <property type="term" value="F:sequence-specific DNA binding"/>
    <property type="evidence" value="ECO:0007669"/>
    <property type="project" value="InterPro"/>
</dbReference>
<dbReference type="Pfam" id="PF02311">
    <property type="entry name" value="AraC_binding"/>
    <property type="match status" value="1"/>
</dbReference>
<dbReference type="SUPFAM" id="SSF46689">
    <property type="entry name" value="Homeodomain-like"/>
    <property type="match status" value="1"/>
</dbReference>
<dbReference type="PROSITE" id="PS01124">
    <property type="entry name" value="HTH_ARAC_FAMILY_2"/>
    <property type="match status" value="1"/>
</dbReference>
<dbReference type="CDD" id="cd06124">
    <property type="entry name" value="cupin_NimR-like_N"/>
    <property type="match status" value="1"/>
</dbReference>
<name>A0AB39VNU9_9GAMM</name>
<reference evidence="8" key="1">
    <citation type="submission" date="2024-07" db="EMBL/GenBank/DDBJ databases">
        <authorList>
            <person name="Biller S.J."/>
        </authorList>
    </citation>
    <scope>NUCLEOTIDE SEQUENCE</scope>
    <source>
        <strain evidence="8">WC2420</strain>
    </source>
</reference>
<dbReference type="InterPro" id="IPR011051">
    <property type="entry name" value="RmlC_Cupin_sf"/>
</dbReference>
<dbReference type="RefSeq" id="WP_369788576.1">
    <property type="nucleotide sequence ID" value="NZ_CP165628.1"/>
</dbReference>
<dbReference type="InterPro" id="IPR009057">
    <property type="entry name" value="Homeodomain-like_sf"/>
</dbReference>
<dbReference type="Gene3D" id="1.10.10.60">
    <property type="entry name" value="Homeodomain-like"/>
    <property type="match status" value="1"/>
</dbReference>
<evidence type="ECO:0000256" key="4">
    <source>
        <dbReference type="ARBA" id="ARBA00023159"/>
    </source>
</evidence>
<dbReference type="PANTHER" id="PTHR11019:SF159">
    <property type="entry name" value="TRANSCRIPTIONAL REGULATOR-RELATED"/>
    <property type="match status" value="1"/>
</dbReference>
<keyword evidence="1" id="KW-0678">Repressor</keyword>
<dbReference type="AlphaFoldDB" id="A0AB39VNU9"/>
<evidence type="ECO:0000259" key="7">
    <source>
        <dbReference type="PROSITE" id="PS01124"/>
    </source>
</evidence>
<dbReference type="EMBL" id="CP165628">
    <property type="protein sequence ID" value="XDU71256.1"/>
    <property type="molecule type" value="Genomic_DNA"/>
</dbReference>
<feature type="domain" description="HTH araC/xylS-type" evidence="7">
    <location>
        <begin position="154"/>
        <end position="251"/>
    </location>
</feature>